<keyword evidence="3" id="KW-1185">Reference proteome</keyword>
<dbReference type="AlphaFoldDB" id="B4GS61"/>
<evidence type="ECO:0000313" key="3">
    <source>
        <dbReference type="Proteomes" id="UP000008744"/>
    </source>
</evidence>
<sequence>RPDSSSQASTDEEEQSGLAPKRNGKLPLLIAGGTGPGGINEDLEKQLRERALKSMKKLD</sequence>
<evidence type="ECO:0000256" key="1">
    <source>
        <dbReference type="SAM" id="MobiDB-lite"/>
    </source>
</evidence>
<feature type="region of interest" description="Disordered" evidence="1">
    <location>
        <begin position="1"/>
        <end position="42"/>
    </location>
</feature>
<gene>
    <name evidence="2" type="primary">Dper\GL20460</name>
    <name evidence="2" type="ORF">Dper_GL20460</name>
</gene>
<dbReference type="STRING" id="7234.B4GS61"/>
<dbReference type="OrthoDB" id="163257at2759"/>
<name>B4GS61_DROPE</name>
<accession>B4GS61</accession>
<dbReference type="EMBL" id="CH479188">
    <property type="protein sequence ID" value="EDW40596.1"/>
    <property type="molecule type" value="Genomic_DNA"/>
</dbReference>
<dbReference type="Proteomes" id="UP000008744">
    <property type="component" value="Unassembled WGS sequence"/>
</dbReference>
<organism evidence="3">
    <name type="scientific">Drosophila persimilis</name>
    <name type="common">Fruit fly</name>
    <dbReference type="NCBI Taxonomy" id="7234"/>
    <lineage>
        <taxon>Eukaryota</taxon>
        <taxon>Metazoa</taxon>
        <taxon>Ecdysozoa</taxon>
        <taxon>Arthropoda</taxon>
        <taxon>Hexapoda</taxon>
        <taxon>Insecta</taxon>
        <taxon>Pterygota</taxon>
        <taxon>Neoptera</taxon>
        <taxon>Endopterygota</taxon>
        <taxon>Diptera</taxon>
        <taxon>Brachycera</taxon>
        <taxon>Muscomorpha</taxon>
        <taxon>Ephydroidea</taxon>
        <taxon>Drosophilidae</taxon>
        <taxon>Drosophila</taxon>
        <taxon>Sophophora</taxon>
    </lineage>
</organism>
<dbReference type="eggNOG" id="KOG2146">
    <property type="taxonomic scope" value="Eukaryota"/>
</dbReference>
<feature type="non-terminal residue" evidence="2">
    <location>
        <position position="1"/>
    </location>
</feature>
<evidence type="ECO:0000313" key="2">
    <source>
        <dbReference type="EMBL" id="EDW40596.1"/>
    </source>
</evidence>
<dbReference type="HOGENOM" id="CLU_2967711_0_0_1"/>
<reference evidence="2 3" key="1">
    <citation type="journal article" date="2007" name="Nature">
        <title>Evolution of genes and genomes on the Drosophila phylogeny.</title>
        <authorList>
            <consortium name="Drosophila 12 Genomes Consortium"/>
            <person name="Clark A.G."/>
            <person name="Eisen M.B."/>
            <person name="Smith D.R."/>
            <person name="Bergman C.M."/>
            <person name="Oliver B."/>
            <person name="Markow T.A."/>
            <person name="Kaufman T.C."/>
            <person name="Kellis M."/>
            <person name="Gelbart W."/>
            <person name="Iyer V.N."/>
            <person name="Pollard D.A."/>
            <person name="Sackton T.B."/>
            <person name="Larracuente A.M."/>
            <person name="Singh N.D."/>
            <person name="Abad J.P."/>
            <person name="Abt D.N."/>
            <person name="Adryan B."/>
            <person name="Aguade M."/>
            <person name="Akashi H."/>
            <person name="Anderson W.W."/>
            <person name="Aquadro C.F."/>
            <person name="Ardell D.H."/>
            <person name="Arguello R."/>
            <person name="Artieri C.G."/>
            <person name="Barbash D.A."/>
            <person name="Barker D."/>
            <person name="Barsanti P."/>
            <person name="Batterham P."/>
            <person name="Batzoglou S."/>
            <person name="Begun D."/>
            <person name="Bhutkar A."/>
            <person name="Blanco E."/>
            <person name="Bosak S.A."/>
            <person name="Bradley R.K."/>
            <person name="Brand A.D."/>
            <person name="Brent M.R."/>
            <person name="Brooks A.N."/>
            <person name="Brown R.H."/>
            <person name="Butlin R.K."/>
            <person name="Caggese C."/>
            <person name="Calvi B.R."/>
            <person name="Bernardo de Carvalho A."/>
            <person name="Caspi A."/>
            <person name="Castrezana S."/>
            <person name="Celniker S.E."/>
            <person name="Chang J.L."/>
            <person name="Chapple C."/>
            <person name="Chatterji S."/>
            <person name="Chinwalla A."/>
            <person name="Civetta A."/>
            <person name="Clifton S.W."/>
            <person name="Comeron J.M."/>
            <person name="Costello J.C."/>
            <person name="Coyne J.A."/>
            <person name="Daub J."/>
            <person name="David R.G."/>
            <person name="Delcher A.L."/>
            <person name="Delehaunty K."/>
            <person name="Do C.B."/>
            <person name="Ebling H."/>
            <person name="Edwards K."/>
            <person name="Eickbush T."/>
            <person name="Evans J.D."/>
            <person name="Filipski A."/>
            <person name="Findeiss S."/>
            <person name="Freyhult E."/>
            <person name="Fulton L."/>
            <person name="Fulton R."/>
            <person name="Garcia A.C."/>
            <person name="Gardiner A."/>
            <person name="Garfield D.A."/>
            <person name="Garvin B.E."/>
            <person name="Gibson G."/>
            <person name="Gilbert D."/>
            <person name="Gnerre S."/>
            <person name="Godfrey J."/>
            <person name="Good R."/>
            <person name="Gotea V."/>
            <person name="Gravely B."/>
            <person name="Greenberg A.J."/>
            <person name="Griffiths-Jones S."/>
            <person name="Gross S."/>
            <person name="Guigo R."/>
            <person name="Gustafson E.A."/>
            <person name="Haerty W."/>
            <person name="Hahn M.W."/>
            <person name="Halligan D.L."/>
            <person name="Halpern A.L."/>
            <person name="Halter G.M."/>
            <person name="Han M.V."/>
            <person name="Heger A."/>
            <person name="Hillier L."/>
            <person name="Hinrichs A.S."/>
            <person name="Holmes I."/>
            <person name="Hoskins R.A."/>
            <person name="Hubisz M.J."/>
            <person name="Hultmark D."/>
            <person name="Huntley M.A."/>
            <person name="Jaffe D.B."/>
            <person name="Jagadeeshan S."/>
            <person name="Jeck W.R."/>
            <person name="Johnson J."/>
            <person name="Jones C.D."/>
            <person name="Jordan W.C."/>
            <person name="Karpen G.H."/>
            <person name="Kataoka E."/>
            <person name="Keightley P.D."/>
            <person name="Kheradpour P."/>
            <person name="Kirkness E.F."/>
            <person name="Koerich L.B."/>
            <person name="Kristiansen K."/>
            <person name="Kudrna D."/>
            <person name="Kulathinal R.J."/>
            <person name="Kumar S."/>
            <person name="Kwok R."/>
            <person name="Lander E."/>
            <person name="Langley C.H."/>
            <person name="Lapoint R."/>
            <person name="Lazzaro B.P."/>
            <person name="Lee S.J."/>
            <person name="Levesque L."/>
            <person name="Li R."/>
            <person name="Lin C.F."/>
            <person name="Lin M.F."/>
            <person name="Lindblad-Toh K."/>
            <person name="Llopart A."/>
            <person name="Long M."/>
            <person name="Low L."/>
            <person name="Lozovsky E."/>
            <person name="Lu J."/>
            <person name="Luo M."/>
            <person name="Machado C.A."/>
            <person name="Makalowski W."/>
            <person name="Marzo M."/>
            <person name="Matsuda M."/>
            <person name="Matzkin L."/>
            <person name="McAllister B."/>
            <person name="McBride C.S."/>
            <person name="McKernan B."/>
            <person name="McKernan K."/>
            <person name="Mendez-Lago M."/>
            <person name="Minx P."/>
            <person name="Mollenhauer M.U."/>
            <person name="Montooth K."/>
            <person name="Mount S.M."/>
            <person name="Mu X."/>
            <person name="Myers E."/>
            <person name="Negre B."/>
            <person name="Newfeld S."/>
            <person name="Nielsen R."/>
            <person name="Noor M.A."/>
            <person name="O'Grady P."/>
            <person name="Pachter L."/>
            <person name="Papaceit M."/>
            <person name="Parisi M.J."/>
            <person name="Parisi M."/>
            <person name="Parts L."/>
            <person name="Pedersen J.S."/>
            <person name="Pesole G."/>
            <person name="Phillippy A.M."/>
            <person name="Ponting C.P."/>
            <person name="Pop M."/>
            <person name="Porcelli D."/>
            <person name="Powell J.R."/>
            <person name="Prohaska S."/>
            <person name="Pruitt K."/>
            <person name="Puig M."/>
            <person name="Quesneville H."/>
            <person name="Ram K.R."/>
            <person name="Rand D."/>
            <person name="Rasmussen M.D."/>
            <person name="Reed L.K."/>
            <person name="Reenan R."/>
            <person name="Reily A."/>
            <person name="Remington K.A."/>
            <person name="Rieger T.T."/>
            <person name="Ritchie M.G."/>
            <person name="Robin C."/>
            <person name="Rogers Y.H."/>
            <person name="Rohde C."/>
            <person name="Rozas J."/>
            <person name="Rubenfield M.J."/>
            <person name="Ruiz A."/>
            <person name="Russo S."/>
            <person name="Salzberg S.L."/>
            <person name="Sanchez-Gracia A."/>
            <person name="Saranga D.J."/>
            <person name="Sato H."/>
            <person name="Schaeffer S.W."/>
            <person name="Schatz M.C."/>
            <person name="Schlenke T."/>
            <person name="Schwartz R."/>
            <person name="Segarra C."/>
            <person name="Singh R.S."/>
            <person name="Sirot L."/>
            <person name="Sirota M."/>
            <person name="Sisneros N.B."/>
            <person name="Smith C.D."/>
            <person name="Smith T.F."/>
            <person name="Spieth J."/>
            <person name="Stage D.E."/>
            <person name="Stark A."/>
            <person name="Stephan W."/>
            <person name="Strausberg R.L."/>
            <person name="Strempel S."/>
            <person name="Sturgill D."/>
            <person name="Sutton G."/>
            <person name="Sutton G.G."/>
            <person name="Tao W."/>
            <person name="Teichmann S."/>
            <person name="Tobari Y.N."/>
            <person name="Tomimura Y."/>
            <person name="Tsolas J.M."/>
            <person name="Valente V.L."/>
            <person name="Venter E."/>
            <person name="Venter J.C."/>
            <person name="Vicario S."/>
            <person name="Vieira F.G."/>
            <person name="Vilella A.J."/>
            <person name="Villasante A."/>
            <person name="Walenz B."/>
            <person name="Wang J."/>
            <person name="Wasserman M."/>
            <person name="Watts T."/>
            <person name="Wilson D."/>
            <person name="Wilson R.K."/>
            <person name="Wing R.A."/>
            <person name="Wolfner M.F."/>
            <person name="Wong A."/>
            <person name="Wong G.K."/>
            <person name="Wu C.I."/>
            <person name="Wu G."/>
            <person name="Yamamoto D."/>
            <person name="Yang H.P."/>
            <person name="Yang S.P."/>
            <person name="Yorke J.A."/>
            <person name="Yoshida K."/>
            <person name="Zdobnov E."/>
            <person name="Zhang P."/>
            <person name="Zhang Y."/>
            <person name="Zimin A.V."/>
            <person name="Baldwin J."/>
            <person name="Abdouelleil A."/>
            <person name="Abdulkadir J."/>
            <person name="Abebe A."/>
            <person name="Abera B."/>
            <person name="Abreu J."/>
            <person name="Acer S.C."/>
            <person name="Aftuck L."/>
            <person name="Alexander A."/>
            <person name="An P."/>
            <person name="Anderson E."/>
            <person name="Anderson S."/>
            <person name="Arachi H."/>
            <person name="Azer M."/>
            <person name="Bachantsang P."/>
            <person name="Barry A."/>
            <person name="Bayul T."/>
            <person name="Berlin A."/>
            <person name="Bessette D."/>
            <person name="Bloom T."/>
            <person name="Blye J."/>
            <person name="Boguslavskiy L."/>
            <person name="Bonnet C."/>
            <person name="Boukhgalter B."/>
            <person name="Bourzgui I."/>
            <person name="Brown A."/>
            <person name="Cahill P."/>
            <person name="Channer S."/>
            <person name="Cheshatsang Y."/>
            <person name="Chuda L."/>
            <person name="Citroen M."/>
            <person name="Collymore A."/>
            <person name="Cooke P."/>
            <person name="Costello M."/>
            <person name="D'Aco K."/>
            <person name="Daza R."/>
            <person name="De Haan G."/>
            <person name="DeGray S."/>
            <person name="DeMaso C."/>
            <person name="Dhargay N."/>
            <person name="Dooley K."/>
            <person name="Dooley E."/>
            <person name="Doricent M."/>
            <person name="Dorje P."/>
            <person name="Dorjee K."/>
            <person name="Dupes A."/>
            <person name="Elong R."/>
            <person name="Falk J."/>
            <person name="Farina A."/>
            <person name="Faro S."/>
            <person name="Ferguson D."/>
            <person name="Fisher S."/>
            <person name="Foley C.D."/>
            <person name="Franke A."/>
            <person name="Friedrich D."/>
            <person name="Gadbois L."/>
            <person name="Gearin G."/>
            <person name="Gearin C.R."/>
            <person name="Giannoukos G."/>
            <person name="Goode T."/>
            <person name="Graham J."/>
            <person name="Grandbois E."/>
            <person name="Grewal S."/>
            <person name="Gyaltsen K."/>
            <person name="Hafez N."/>
            <person name="Hagos B."/>
            <person name="Hall J."/>
            <person name="Henson C."/>
            <person name="Hollinger A."/>
            <person name="Honan T."/>
            <person name="Huard M.D."/>
            <person name="Hughes L."/>
            <person name="Hurhula B."/>
            <person name="Husby M.E."/>
            <person name="Kamat A."/>
            <person name="Kanga B."/>
            <person name="Kashin S."/>
            <person name="Khazanovich D."/>
            <person name="Kisner P."/>
            <person name="Lance K."/>
            <person name="Lara M."/>
            <person name="Lee W."/>
            <person name="Lennon N."/>
            <person name="Letendre F."/>
            <person name="LeVine R."/>
            <person name="Lipovsky A."/>
            <person name="Liu X."/>
            <person name="Liu J."/>
            <person name="Liu S."/>
            <person name="Lokyitsang T."/>
            <person name="Lokyitsang Y."/>
            <person name="Lubonja R."/>
            <person name="Lui A."/>
            <person name="MacDonald P."/>
            <person name="Magnisalis V."/>
            <person name="Maru K."/>
            <person name="Matthews C."/>
            <person name="McCusker W."/>
            <person name="McDonough S."/>
            <person name="Mehta T."/>
            <person name="Meldrim J."/>
            <person name="Meneus L."/>
            <person name="Mihai O."/>
            <person name="Mihalev A."/>
            <person name="Mihova T."/>
            <person name="Mittelman R."/>
            <person name="Mlenga V."/>
            <person name="Montmayeur A."/>
            <person name="Mulrain L."/>
            <person name="Navidi A."/>
            <person name="Naylor J."/>
            <person name="Negash T."/>
            <person name="Nguyen T."/>
            <person name="Nguyen N."/>
            <person name="Nicol R."/>
            <person name="Norbu C."/>
            <person name="Norbu N."/>
            <person name="Novod N."/>
            <person name="O'Neill B."/>
            <person name="Osman S."/>
            <person name="Markiewicz E."/>
            <person name="Oyono O.L."/>
            <person name="Patti C."/>
            <person name="Phunkhang P."/>
            <person name="Pierre F."/>
            <person name="Priest M."/>
            <person name="Raghuraman S."/>
            <person name="Rege F."/>
            <person name="Reyes R."/>
            <person name="Rise C."/>
            <person name="Rogov P."/>
            <person name="Ross K."/>
            <person name="Ryan E."/>
            <person name="Settipalli S."/>
            <person name="Shea T."/>
            <person name="Sherpa N."/>
            <person name="Shi L."/>
            <person name="Shih D."/>
            <person name="Sparrow T."/>
            <person name="Spaulding J."/>
            <person name="Stalker J."/>
            <person name="Stange-Thomann N."/>
            <person name="Stavropoulos S."/>
            <person name="Stone C."/>
            <person name="Strader C."/>
            <person name="Tesfaye S."/>
            <person name="Thomson T."/>
            <person name="Thoulutsang Y."/>
            <person name="Thoulutsang D."/>
            <person name="Topham K."/>
            <person name="Topping I."/>
            <person name="Tsamla T."/>
            <person name="Vassiliev H."/>
            <person name="Vo A."/>
            <person name="Wangchuk T."/>
            <person name="Wangdi T."/>
            <person name="Weiand M."/>
            <person name="Wilkinson J."/>
            <person name="Wilson A."/>
            <person name="Yadav S."/>
            <person name="Young G."/>
            <person name="Yu Q."/>
            <person name="Zembek L."/>
            <person name="Zhong D."/>
            <person name="Zimmer A."/>
            <person name="Zwirko Z."/>
            <person name="Jaffe D.B."/>
            <person name="Alvarez P."/>
            <person name="Brockman W."/>
            <person name="Butler J."/>
            <person name="Chin C."/>
            <person name="Gnerre S."/>
            <person name="Grabherr M."/>
            <person name="Kleber M."/>
            <person name="Mauceli E."/>
            <person name="MacCallum I."/>
        </authorList>
    </citation>
    <scope>NUCLEOTIDE SEQUENCE [LARGE SCALE GENOMIC DNA]</scope>
    <source>
        <strain evidence="3">MSH-3 / Tucson 14011-0111.49</strain>
    </source>
</reference>
<proteinExistence type="predicted"/>
<protein>
    <submittedName>
        <fullName evidence="2">GL20460</fullName>
    </submittedName>
</protein>